<dbReference type="Proteomes" id="UP001203761">
    <property type="component" value="Unassembled WGS sequence"/>
</dbReference>
<dbReference type="InterPro" id="IPR036291">
    <property type="entry name" value="NAD(P)-bd_dom_sf"/>
</dbReference>
<evidence type="ECO:0000256" key="2">
    <source>
        <dbReference type="ARBA" id="ARBA00023002"/>
    </source>
</evidence>
<dbReference type="RefSeq" id="WP_249737425.1">
    <property type="nucleotide sequence ID" value="NZ_JAKNCJ010000003.1"/>
</dbReference>
<sequence>MRSTRRSSAHRESSALLAGRLIVVTGASAGIGEAIARRLAADGARLVLIARRRDRLEELAATIGGGALAIPVDLADPDAAAAACAQVLEQAGVPDAIINNAGAGAFQSLEESTVQDVHDQMDLPYFAAVHTTMGFLRPMLARGSGAIFQINSPVSVVPWPGAVGYAAARFALRGFTEALREDLHGSGLAVGSLTPTRVHSDYFTANPGSVERVPKVEALVGTMRPEEVAEALVRALVERPGKDTHVPWRWGLMQPLARAFPSALTALYRRTGHQRA</sequence>
<dbReference type="SUPFAM" id="SSF51735">
    <property type="entry name" value="NAD(P)-binding Rossmann-fold domains"/>
    <property type="match status" value="1"/>
</dbReference>
<dbReference type="PRINTS" id="PR00080">
    <property type="entry name" value="SDRFAMILY"/>
</dbReference>
<dbReference type="Pfam" id="PF00106">
    <property type="entry name" value="adh_short"/>
    <property type="match status" value="1"/>
</dbReference>
<keyword evidence="2" id="KW-0560">Oxidoreductase</keyword>
<keyword evidence="5" id="KW-1185">Reference proteome</keyword>
<dbReference type="EMBL" id="JAKNCJ010000003">
    <property type="protein sequence ID" value="MCL6423311.1"/>
    <property type="molecule type" value="Genomic_DNA"/>
</dbReference>
<reference evidence="4" key="1">
    <citation type="submission" date="2022-02" db="EMBL/GenBank/DDBJ databases">
        <authorList>
            <person name="Lee M."/>
            <person name="Kim S.-J."/>
            <person name="Jung M.-Y."/>
        </authorList>
    </citation>
    <scope>NUCLEOTIDE SEQUENCE</scope>
    <source>
        <strain evidence="4">JHP9</strain>
    </source>
</reference>
<dbReference type="PANTHER" id="PTHR44196:SF1">
    <property type="entry name" value="DEHYDROGENASE_REDUCTASE SDR FAMILY MEMBER 7B"/>
    <property type="match status" value="1"/>
</dbReference>
<dbReference type="Gene3D" id="3.40.50.720">
    <property type="entry name" value="NAD(P)-binding Rossmann-like Domain"/>
    <property type="match status" value="1"/>
</dbReference>
<evidence type="ECO:0000313" key="4">
    <source>
        <dbReference type="EMBL" id="MCL6423311.1"/>
    </source>
</evidence>
<proteinExistence type="inferred from homology"/>
<evidence type="ECO:0000256" key="3">
    <source>
        <dbReference type="RuleBase" id="RU000363"/>
    </source>
</evidence>
<name>A0ABT0R0B8_9MICO</name>
<comment type="caution">
    <text evidence="4">The sequence shown here is derived from an EMBL/GenBank/DDBJ whole genome shotgun (WGS) entry which is preliminary data.</text>
</comment>
<dbReference type="InterPro" id="IPR002347">
    <property type="entry name" value="SDR_fam"/>
</dbReference>
<comment type="similarity">
    <text evidence="1 3">Belongs to the short-chain dehydrogenases/reductases (SDR) family.</text>
</comment>
<evidence type="ECO:0000313" key="5">
    <source>
        <dbReference type="Proteomes" id="UP001203761"/>
    </source>
</evidence>
<evidence type="ECO:0000256" key="1">
    <source>
        <dbReference type="ARBA" id="ARBA00006484"/>
    </source>
</evidence>
<gene>
    <name evidence="4" type="ORF">Bequi_07920</name>
</gene>
<dbReference type="CDD" id="cd05233">
    <property type="entry name" value="SDR_c"/>
    <property type="match status" value="1"/>
</dbReference>
<accession>A0ABT0R0B8</accession>
<protein>
    <submittedName>
        <fullName evidence="4">SDR family NAD(P)-dependent oxidoreductase</fullName>
    </submittedName>
</protein>
<organism evidence="4 5">
    <name type="scientific">Brachybacterium equifaecis</name>
    <dbReference type="NCBI Taxonomy" id="2910770"/>
    <lineage>
        <taxon>Bacteria</taxon>
        <taxon>Bacillati</taxon>
        <taxon>Actinomycetota</taxon>
        <taxon>Actinomycetes</taxon>
        <taxon>Micrococcales</taxon>
        <taxon>Dermabacteraceae</taxon>
        <taxon>Brachybacterium</taxon>
    </lineage>
</organism>
<dbReference type="PRINTS" id="PR00081">
    <property type="entry name" value="GDHRDH"/>
</dbReference>
<dbReference type="PANTHER" id="PTHR44196">
    <property type="entry name" value="DEHYDROGENASE/REDUCTASE SDR FAMILY MEMBER 7B"/>
    <property type="match status" value="1"/>
</dbReference>